<dbReference type="InterPro" id="IPR011010">
    <property type="entry name" value="DNA_brk_join_enz"/>
</dbReference>
<dbReference type="EMBL" id="LSRX01000662">
    <property type="protein sequence ID" value="OLP91498.1"/>
    <property type="molecule type" value="Genomic_DNA"/>
</dbReference>
<dbReference type="GO" id="GO:0003677">
    <property type="term" value="F:DNA binding"/>
    <property type="evidence" value="ECO:0007669"/>
    <property type="project" value="InterPro"/>
</dbReference>
<accession>A0A1Q9D8P2</accession>
<comment type="caution">
    <text evidence="1">The sequence shown here is derived from an EMBL/GenBank/DDBJ whole genome shotgun (WGS) entry which is preliminary data.</text>
</comment>
<reference evidence="1 2" key="1">
    <citation type="submission" date="2016-02" db="EMBL/GenBank/DDBJ databases">
        <title>Genome analysis of coral dinoflagellate symbionts highlights evolutionary adaptations to a symbiotic lifestyle.</title>
        <authorList>
            <person name="Aranda M."/>
            <person name="Li Y."/>
            <person name="Liew Y.J."/>
            <person name="Baumgarten S."/>
            <person name="Simakov O."/>
            <person name="Wilson M."/>
            <person name="Piel J."/>
            <person name="Ashoor H."/>
            <person name="Bougouffa S."/>
            <person name="Bajic V.B."/>
            <person name="Ryu T."/>
            <person name="Ravasi T."/>
            <person name="Bayer T."/>
            <person name="Micklem G."/>
            <person name="Kim H."/>
            <person name="Bhak J."/>
            <person name="Lajeunesse T.C."/>
            <person name="Voolstra C.R."/>
        </authorList>
    </citation>
    <scope>NUCLEOTIDE SEQUENCE [LARGE SCALE GENOMIC DNA]</scope>
    <source>
        <strain evidence="1 2">CCMP2467</strain>
    </source>
</reference>
<gene>
    <name evidence="1" type="ORF">AK812_SmicGene26794</name>
</gene>
<name>A0A1Q9D8P2_SYMMI</name>
<evidence type="ECO:0000313" key="2">
    <source>
        <dbReference type="Proteomes" id="UP000186817"/>
    </source>
</evidence>
<organism evidence="1 2">
    <name type="scientific">Symbiodinium microadriaticum</name>
    <name type="common">Dinoflagellate</name>
    <name type="synonym">Zooxanthella microadriatica</name>
    <dbReference type="NCBI Taxonomy" id="2951"/>
    <lineage>
        <taxon>Eukaryota</taxon>
        <taxon>Sar</taxon>
        <taxon>Alveolata</taxon>
        <taxon>Dinophyceae</taxon>
        <taxon>Suessiales</taxon>
        <taxon>Symbiodiniaceae</taxon>
        <taxon>Symbiodinium</taxon>
    </lineage>
</organism>
<keyword evidence="2" id="KW-1185">Reference proteome</keyword>
<evidence type="ECO:0000313" key="1">
    <source>
        <dbReference type="EMBL" id="OLP91498.1"/>
    </source>
</evidence>
<dbReference type="Proteomes" id="UP000186817">
    <property type="component" value="Unassembled WGS sequence"/>
</dbReference>
<proteinExistence type="predicted"/>
<protein>
    <submittedName>
        <fullName evidence="1">Uncharacterized protein</fullName>
    </submittedName>
</protein>
<dbReference type="SUPFAM" id="SSF56349">
    <property type="entry name" value="DNA breaking-rejoining enzymes"/>
    <property type="match status" value="1"/>
</dbReference>
<dbReference type="OrthoDB" id="417862at2759"/>
<sequence length="1351" mass="146045">MQEELSADKGVFFAAVLQNMAKRMAPAASLSSEPAELLQQGVCLSRYWERFGGFAGQRDLGAIAHTLAHAMDALQAGRINQASDHLALLAVCVEQMSMDSGRAELGYQLTWLEEPPAAMFTARSSKSAMHTRAFAPLASQRWVAIVLSYIKELDVIATKRADIKKGGAPLASGSGAKDEDAEDTPSPSRPKRYAALLVLFVGRVALKQLAVELGLLRPSVYSFGLAVEGAKRPPEDLSGSLLWSLAACFTAALFEAVRDCLALSQVMSRSPVLWEQGAPTGSLTPCFRSLYQGDHMGVEFALAAHASLLKYGGALLDHTVLQNHRAFPLGDTVQALVIDDLVGISVLPAACDPRGPSPARRLHTAAGEVYQKFSVLGSPEKDVNGESLFTAIGCEIDSRKSCVRRGLVAAAAPLGRRLGLSSLSLRAARLPVTSSGLVSRLTGAWTSAFLFRRCCMVVLSEAFAVANRAAEEPRQSKRPIPLSRRLAQELVLASVFSVAACADLTAGISDRIFATDASLARGAACSCSVPTPVARALWQNGDRRGAYSRLEAGPRLLLKAAGLAPEEEDLVDDWCSPGPPKQVPFHIDVLEIGCCGGLLGGPGVKEGVDLSPLFSPAASRHYDVLAPAFAGWLCDMLHGGRVRGLLVCPPCASCGLGPALAYWKRCLGFLRLAAAFGAPCLLLLPGPACLAFGSVLERLVGSLSCEKRWIAFEKLGAQEPGGLMCVHCSFDGAALESFEGPADYGAPSFLGPGERSLLGLELLRCFSRTFLAQVTSLKKPGIESVAVNDVLSAGGWAVDMVLPWKGDSHINVLELATVVALHRQLALSHADCRITVLVDSQVAKSAAAKGRSSSRSLSFALMRSSALQLGFGLFVAYGFAPTRLNIADDPTRFAELRDPSACRLYELLPTTVWHFVSALRFRRPLASWARLFLLVVFDAPYDKHFIVSLLSGPFLEGLPGADHSRLDFDSTLGFPGEGPSLSLCPFTAPFPGPLDFCFLAGPSGRRASSHPFVCVVELFLLFCEAASSLFRLLDFDATLGFPGEGWVWFRVFFRFACAMAVVVPSTPAEHERARRRSPVLLVADRVVRPVTRTNREKLSAAFDEWLLETHGITLRSLLDAPGDVSEKVANLLVGYGQALFRGGQPYYKYSETINAVAALKPSIRRSLTYAWDLAFAWLTEEPHCHHKAMPRFLVWLGLAFYDLVRIDPADVIDLLDAVFGKLPGHVLLWPQSGATLRRRLEQIQDRLGLVEAGKPAFDMSSFRPGGATWALNATENSELVRRRGRWLSLRVMDIYLQEVVAITYLPSLEPSTRACVDSLAAQFTAILQKVIFCIARGIPRAAWYTLLRPNF</sequence>